<sequence>MNPLRNIFRGSSKKAQPVKGCENKPSTDVVPERNVSPKEVKKSWKIELVEAFIQKWSEHDMGGAHAMVTDDFVIVFASADNMELEYQDYVAETTKVFEAFPDFNFRYESLTEGRDGVVLWKNVVPNGHHTAKPYAFGPCDPIEPTGKYVENSPETGTFYFKDGKIAKMMVVAHGEMTGPAGIYTQLGGFPLM</sequence>
<comment type="caution">
    <text evidence="4">The sequence shown here is derived from an EMBL/GenBank/DDBJ whole genome shotgun (WGS) entry which is preliminary data.</text>
</comment>
<feature type="region of interest" description="Disordered" evidence="1">
    <location>
        <begin position="1"/>
        <end position="32"/>
    </location>
</feature>
<dbReference type="Pfam" id="PF12680">
    <property type="entry name" value="SnoaL_2"/>
    <property type="match status" value="1"/>
</dbReference>
<dbReference type="InterPro" id="IPR032710">
    <property type="entry name" value="NTF2-like_dom_sf"/>
</dbReference>
<reference evidence="4" key="1">
    <citation type="submission" date="2020-06" db="EMBL/GenBank/DDBJ databases">
        <authorList>
            <consortium name="Plant Systems Biology data submission"/>
        </authorList>
    </citation>
    <scope>NUCLEOTIDE SEQUENCE</scope>
    <source>
        <strain evidence="4">D6</strain>
    </source>
</reference>
<dbReference type="SUPFAM" id="SSF54427">
    <property type="entry name" value="NTF2-like"/>
    <property type="match status" value="1"/>
</dbReference>
<evidence type="ECO:0000259" key="2">
    <source>
        <dbReference type="Pfam" id="PF12680"/>
    </source>
</evidence>
<name>A0A9N8HYG8_9STRA</name>
<evidence type="ECO:0000313" key="4">
    <source>
        <dbReference type="EMBL" id="CAB9529405.1"/>
    </source>
</evidence>
<dbReference type="AlphaFoldDB" id="A0A9N8HYG8"/>
<keyword evidence="5" id="KW-1185">Reference proteome</keyword>
<dbReference type="Gene3D" id="3.10.450.50">
    <property type="match status" value="1"/>
</dbReference>
<dbReference type="Proteomes" id="UP001153069">
    <property type="component" value="Unassembled WGS sequence"/>
</dbReference>
<organism evidence="4 5">
    <name type="scientific">Seminavis robusta</name>
    <dbReference type="NCBI Taxonomy" id="568900"/>
    <lineage>
        <taxon>Eukaryota</taxon>
        <taxon>Sar</taxon>
        <taxon>Stramenopiles</taxon>
        <taxon>Ochrophyta</taxon>
        <taxon>Bacillariophyta</taxon>
        <taxon>Bacillariophyceae</taxon>
        <taxon>Bacillariophycidae</taxon>
        <taxon>Naviculales</taxon>
        <taxon>Naviculaceae</taxon>
        <taxon>Seminavis</taxon>
    </lineage>
</organism>
<accession>A0A9N8HYG8</accession>
<proteinExistence type="predicted"/>
<gene>
    <name evidence="3" type="ORF">SEMRO_1309_G261560.1</name>
    <name evidence="4" type="ORF">SEMRO_2495_G329270.1</name>
</gene>
<dbReference type="EMBL" id="CAICTM010002493">
    <property type="protein sequence ID" value="CAB9529405.1"/>
    <property type="molecule type" value="Genomic_DNA"/>
</dbReference>
<protein>
    <recommendedName>
        <fullName evidence="2">SnoaL-like domain-containing protein</fullName>
    </recommendedName>
</protein>
<feature type="domain" description="SnoaL-like" evidence="2">
    <location>
        <begin position="49"/>
        <end position="167"/>
    </location>
</feature>
<evidence type="ECO:0000256" key="1">
    <source>
        <dbReference type="SAM" id="MobiDB-lite"/>
    </source>
</evidence>
<evidence type="ECO:0000313" key="3">
    <source>
        <dbReference type="EMBL" id="CAB9522499.1"/>
    </source>
</evidence>
<dbReference type="OrthoDB" id="10542774at2759"/>
<dbReference type="InterPro" id="IPR037401">
    <property type="entry name" value="SnoaL-like"/>
</dbReference>
<evidence type="ECO:0000313" key="5">
    <source>
        <dbReference type="Proteomes" id="UP001153069"/>
    </source>
</evidence>
<dbReference type="EMBL" id="CAICTM010001307">
    <property type="protein sequence ID" value="CAB9522499.1"/>
    <property type="molecule type" value="Genomic_DNA"/>
</dbReference>